<evidence type="ECO:0000313" key="2">
    <source>
        <dbReference type="EMBL" id="CAB4138887.1"/>
    </source>
</evidence>
<reference evidence="2" key="1">
    <citation type="submission" date="2020-04" db="EMBL/GenBank/DDBJ databases">
        <authorList>
            <person name="Chiriac C."/>
            <person name="Salcher M."/>
            <person name="Ghai R."/>
            <person name="Kavagutti S V."/>
        </authorList>
    </citation>
    <scope>NUCLEOTIDE SEQUENCE</scope>
</reference>
<dbReference type="EMBL" id="LR796352">
    <property type="protein sequence ID" value="CAB4138887.1"/>
    <property type="molecule type" value="Genomic_DNA"/>
</dbReference>
<keyword evidence="1" id="KW-0378">Hydrolase</keyword>
<protein>
    <recommendedName>
        <fullName evidence="3">Peptidase M28</fullName>
    </recommendedName>
</protein>
<dbReference type="Gene3D" id="3.40.630.10">
    <property type="entry name" value="Zn peptidases"/>
    <property type="match status" value="1"/>
</dbReference>
<sequence>MNINYFDMLTYRRKEGSKGQQVFNRKYLRPVFGKPDANGNYTLIIGDRPKVAFMAHHDTVHKKTDKAQVYVDNGVVYSDGTDVLGADCTTGIYLILRMIEAQVPGVYVVHAAEEIGCLGSMAIVDQQPDWFDHVDFAISFDRKGYSEIITHQCGIRTCSDLFAESLADVLGLDMKPSNQGVYTDSNEYRGVIPECTNISVGYFKQHTIKEYQDLDFLDLLEDAVINADWSKLVKNRTPTMGGALSGYNDLDDWSYPYYNTNGHFKGHGNKKEELVDVVKQYPEQVAAILRTFGYSPDGLRDDCLAIRKPYDTYV</sequence>
<organism evidence="2">
    <name type="scientific">uncultured Caudovirales phage</name>
    <dbReference type="NCBI Taxonomy" id="2100421"/>
    <lineage>
        <taxon>Viruses</taxon>
        <taxon>Duplodnaviria</taxon>
        <taxon>Heunggongvirae</taxon>
        <taxon>Uroviricota</taxon>
        <taxon>Caudoviricetes</taxon>
        <taxon>Peduoviridae</taxon>
        <taxon>Maltschvirus</taxon>
        <taxon>Maltschvirus maltsch</taxon>
    </lineage>
</organism>
<dbReference type="SUPFAM" id="SSF53187">
    <property type="entry name" value="Zn-dependent exopeptidases"/>
    <property type="match status" value="1"/>
</dbReference>
<gene>
    <name evidence="2" type="ORF">UFOVP346_1</name>
</gene>
<dbReference type="InterPro" id="IPR001261">
    <property type="entry name" value="ArgE/DapE_CS"/>
</dbReference>
<evidence type="ECO:0000256" key="1">
    <source>
        <dbReference type="ARBA" id="ARBA00022801"/>
    </source>
</evidence>
<accession>A0A6J5M0P1</accession>
<dbReference type="PROSITE" id="PS00758">
    <property type="entry name" value="ARGE_DAPE_CPG2_1"/>
    <property type="match status" value="1"/>
</dbReference>
<proteinExistence type="predicted"/>
<evidence type="ECO:0008006" key="3">
    <source>
        <dbReference type="Google" id="ProtNLM"/>
    </source>
</evidence>
<name>A0A6J5M0P1_9CAUD</name>